<comment type="pathway">
    <text evidence="2">Protein modification; protein glycosylation.</text>
</comment>
<dbReference type="EC" id="3.2.1.-" evidence="10"/>
<dbReference type="PRINTS" id="PR00747">
    <property type="entry name" value="GLYHDRLASE47"/>
</dbReference>
<dbReference type="InterPro" id="IPR012341">
    <property type="entry name" value="6hp_glycosidase-like_sf"/>
</dbReference>
<evidence type="ECO:0000256" key="7">
    <source>
        <dbReference type="ARBA" id="ARBA00023157"/>
    </source>
</evidence>
<keyword evidence="10" id="KW-0326">Glycosidase</keyword>
<feature type="region of interest" description="Disordered" evidence="11">
    <location>
        <begin position="61"/>
        <end position="155"/>
    </location>
</feature>
<accession>A0ABN7SCQ2</accession>
<evidence type="ECO:0000256" key="3">
    <source>
        <dbReference type="ARBA" id="ARBA00007658"/>
    </source>
</evidence>
<dbReference type="InterPro" id="IPR001382">
    <property type="entry name" value="Glyco_hydro_47"/>
</dbReference>
<evidence type="ECO:0000313" key="14">
    <source>
        <dbReference type="Proteomes" id="UP001158576"/>
    </source>
</evidence>
<organism evidence="13 14">
    <name type="scientific">Oikopleura dioica</name>
    <name type="common">Tunicate</name>
    <dbReference type="NCBI Taxonomy" id="34765"/>
    <lineage>
        <taxon>Eukaryota</taxon>
        <taxon>Metazoa</taxon>
        <taxon>Chordata</taxon>
        <taxon>Tunicata</taxon>
        <taxon>Appendicularia</taxon>
        <taxon>Copelata</taxon>
        <taxon>Oikopleuridae</taxon>
        <taxon>Oikopleura</taxon>
    </lineage>
</organism>
<evidence type="ECO:0000256" key="2">
    <source>
        <dbReference type="ARBA" id="ARBA00004922"/>
    </source>
</evidence>
<keyword evidence="12" id="KW-1133">Transmembrane helix</keyword>
<keyword evidence="7" id="KW-1015">Disulfide bond</keyword>
<gene>
    <name evidence="13" type="ORF">OKIOD_LOCUS5358</name>
</gene>
<comment type="similarity">
    <text evidence="3 10">Belongs to the glycosyl hydrolase 47 family.</text>
</comment>
<evidence type="ECO:0000256" key="11">
    <source>
        <dbReference type="SAM" id="MobiDB-lite"/>
    </source>
</evidence>
<name>A0ABN7SCQ2_OIKDI</name>
<evidence type="ECO:0000256" key="10">
    <source>
        <dbReference type="RuleBase" id="RU361193"/>
    </source>
</evidence>
<comment type="catalytic activity">
    <reaction evidence="8">
        <text>N(4)-(alpha-D-Man-(1-&gt;2)-alpha-D-Man-(1-&gt;2)-alpha-D-Man-(1-&gt;3)-[alpha-D-Man-(1-&gt;3)-[alpha-D-Man-(1-&gt;2)-alpha-D-Man-(1-&gt;6)]-alpha-D-Man-(1-&gt;6)]-beta-D-Man-(1-&gt;4)-beta-D-GlcNAc-(1-&gt;4)-beta-D-GlcNAc)-L-asparaginyl-[protein] (N-glucan mannose isomer 8A1,2,3B1,3) + 3 H2O = N(4)-(alpha-D-Man-(1-&gt;3)-[alpha-D-Man-(1-&gt;3)-[alpha-D-Man-(1-&gt;6)]-alpha-D-Man-(1-&gt;6)]-beta-D-Man-(1-&gt;4)-beta-D-GlcNAc-(1-&gt;4)-beta-D-GlcNAc)-L-asparaginyl-[protein] (N-glucan mannose isomer 5A1,2) + 3 beta-D-mannose</text>
        <dbReference type="Rhea" id="RHEA:56028"/>
        <dbReference type="Rhea" id="RHEA-COMP:14358"/>
        <dbReference type="Rhea" id="RHEA-COMP:14367"/>
        <dbReference type="ChEBI" id="CHEBI:15377"/>
        <dbReference type="ChEBI" id="CHEBI:28563"/>
        <dbReference type="ChEBI" id="CHEBI:59087"/>
        <dbReference type="ChEBI" id="CHEBI:60628"/>
        <dbReference type="EC" id="3.2.1.113"/>
    </reaction>
</comment>
<comment type="cofactor">
    <cofactor evidence="1">
        <name>Ca(2+)</name>
        <dbReference type="ChEBI" id="CHEBI:29108"/>
    </cofactor>
</comment>
<sequence length="614" mass="71705">MKNTSFVLSIDSTVPNDDSRRSLSRKWKRLTQCQKRILIVFVILITTLTYVSHNLNEIKRRHHQQKKAHRMNEKPEHAIEDDQQYLNDYRSEKYEERDEFEKAQVIPPDSDGGRFEIDPDEPEYELEERDEDTPEEIEPEPARVSDDSYGHWRGSGRENRNMTAVKEAFLHAWRGYTTYALGHDMLKPLSHRYEDWFTTGGDQMALTLIDSLDTMLIMNLTSEFKEARMFVKNRLSLQPDNGRVNLFECTIRVLGGFISTYYLTGDELFKEKALDIGDRLLPAITSSKSSVPYSDINLRTRVAKQPAWGSSSSTSEVTTIQMEFGALSYISGDRHWDDAVRDVSRHVSRLETGKLDGLVPLWIDPKTGQFSKNGVTYTMGARTDSYYEYLFKRWYQSGKSSEYSFMVQDFQDSMEGVKKHLFGYTQPNKFLFVGEKVGTRFSPKMDHLVCFLPGTLALAVHEKKLSQEWLEHAEKILETCHQFYVTETGLAPEISYFNTDDPSKPDLNIHTADRFSILRPETVESYFYLWRLTKNQKYRDWGWEFFLNLEKYARSLKRNLRQKTKWSLFPRRNAKVPVFIILRRRYASAVRVGVQHGSSSLPRAKIKRKEFKQT</sequence>
<dbReference type="SUPFAM" id="SSF48225">
    <property type="entry name" value="Seven-hairpin glycosidases"/>
    <property type="match status" value="1"/>
</dbReference>
<dbReference type="InterPro" id="IPR050749">
    <property type="entry name" value="Glycosyl_Hydrolase_47"/>
</dbReference>
<dbReference type="Pfam" id="PF01532">
    <property type="entry name" value="Glyco_hydro_47"/>
    <property type="match status" value="1"/>
</dbReference>
<comment type="catalytic activity">
    <reaction evidence="9">
        <text>N(4)-(alpha-D-Man-(1-&gt;2)-alpha-D-Man-(1-&gt;2)-alpha-D-Man-(1-&gt;3)-[alpha-D-Man-(1-&gt;2)-alpha-D-Man-(1-&gt;3)-[alpha-D-Man-(1-&gt;2)-alpha-D-Man-(1-&gt;6)]-alpha-D-Man-(1-&gt;6)]-beta-D-Man-(1-&gt;4)-beta-D-GlcNAc-(1-&gt;4)-beta-D-GlcNAc)-L-asparaginyl-[protein] (N-glucan mannose isomer 9A1,2,3B1,2,3) + 4 H2O = N(4)-(alpha-D-Man-(1-&gt;3)-[alpha-D-Man-(1-&gt;3)-[alpha-D-Man-(1-&gt;6)]-alpha-D-Man-(1-&gt;6)]-beta-D-Man-(1-&gt;4)-beta-D-GlcNAc-(1-&gt;4)-beta-D-GlcNAc)-L-asparaginyl-[protein] (N-glucan mannose isomer 5A1,2) + 4 beta-D-mannose</text>
        <dbReference type="Rhea" id="RHEA:56008"/>
        <dbReference type="Rhea" id="RHEA-COMP:14356"/>
        <dbReference type="Rhea" id="RHEA-COMP:14367"/>
        <dbReference type="ChEBI" id="CHEBI:15377"/>
        <dbReference type="ChEBI" id="CHEBI:28563"/>
        <dbReference type="ChEBI" id="CHEBI:59087"/>
        <dbReference type="ChEBI" id="CHEBI:139493"/>
        <dbReference type="EC" id="3.2.1.113"/>
    </reaction>
</comment>
<dbReference type="InterPro" id="IPR036026">
    <property type="entry name" value="Seven-hairpin_glycosidases"/>
</dbReference>
<evidence type="ECO:0000256" key="5">
    <source>
        <dbReference type="ARBA" id="ARBA00022801"/>
    </source>
</evidence>
<dbReference type="PANTHER" id="PTHR11742">
    <property type="entry name" value="MANNOSYL-OLIGOSACCHARIDE ALPHA-1,2-MANNOSIDASE-RELATED"/>
    <property type="match status" value="1"/>
</dbReference>
<evidence type="ECO:0000256" key="6">
    <source>
        <dbReference type="ARBA" id="ARBA00022837"/>
    </source>
</evidence>
<evidence type="ECO:0000256" key="12">
    <source>
        <dbReference type="SAM" id="Phobius"/>
    </source>
</evidence>
<keyword evidence="12" id="KW-0472">Membrane</keyword>
<dbReference type="PANTHER" id="PTHR11742:SF55">
    <property type="entry name" value="ENDOPLASMIC RETICULUM MANNOSYL-OLIGOSACCHARIDE 1,2-ALPHA-MANNOSIDASE"/>
    <property type="match status" value="1"/>
</dbReference>
<feature type="compositionally biased region" description="Basic and acidic residues" evidence="11">
    <location>
        <begin position="140"/>
        <end position="155"/>
    </location>
</feature>
<evidence type="ECO:0000313" key="13">
    <source>
        <dbReference type="EMBL" id="CAG5094711.1"/>
    </source>
</evidence>
<keyword evidence="5 10" id="KW-0378">Hydrolase</keyword>
<evidence type="ECO:0000256" key="4">
    <source>
        <dbReference type="ARBA" id="ARBA00022723"/>
    </source>
</evidence>
<keyword evidence="12" id="KW-0812">Transmembrane</keyword>
<keyword evidence="4" id="KW-0479">Metal-binding</keyword>
<feature type="compositionally biased region" description="Basic and acidic residues" evidence="11">
    <location>
        <begin position="89"/>
        <end position="102"/>
    </location>
</feature>
<dbReference type="Proteomes" id="UP001158576">
    <property type="component" value="Chromosome XSR"/>
</dbReference>
<feature type="compositionally biased region" description="Acidic residues" evidence="11">
    <location>
        <begin position="118"/>
        <end position="139"/>
    </location>
</feature>
<dbReference type="EMBL" id="OU015569">
    <property type="protein sequence ID" value="CAG5094711.1"/>
    <property type="molecule type" value="Genomic_DNA"/>
</dbReference>
<keyword evidence="14" id="KW-1185">Reference proteome</keyword>
<dbReference type="Gene3D" id="1.50.10.10">
    <property type="match status" value="1"/>
</dbReference>
<evidence type="ECO:0000256" key="1">
    <source>
        <dbReference type="ARBA" id="ARBA00001913"/>
    </source>
</evidence>
<feature type="compositionally biased region" description="Basic and acidic residues" evidence="11">
    <location>
        <begin position="70"/>
        <end position="80"/>
    </location>
</feature>
<keyword evidence="6" id="KW-0106">Calcium</keyword>
<evidence type="ECO:0000256" key="9">
    <source>
        <dbReference type="ARBA" id="ARBA00048605"/>
    </source>
</evidence>
<feature type="transmembrane region" description="Helical" evidence="12">
    <location>
        <begin position="37"/>
        <end position="55"/>
    </location>
</feature>
<protein>
    <recommendedName>
        <fullName evidence="10">alpha-1,2-Mannosidase</fullName>
        <ecNumber evidence="10">3.2.1.-</ecNumber>
    </recommendedName>
</protein>
<evidence type="ECO:0000256" key="8">
    <source>
        <dbReference type="ARBA" id="ARBA00047669"/>
    </source>
</evidence>
<proteinExistence type="inferred from homology"/>
<reference evidence="13 14" key="1">
    <citation type="submission" date="2021-04" db="EMBL/GenBank/DDBJ databases">
        <authorList>
            <person name="Bliznina A."/>
        </authorList>
    </citation>
    <scope>NUCLEOTIDE SEQUENCE [LARGE SCALE GENOMIC DNA]</scope>
</reference>